<dbReference type="GO" id="GO:0030288">
    <property type="term" value="C:outer membrane-bounded periplasmic space"/>
    <property type="evidence" value="ECO:0007669"/>
    <property type="project" value="UniProtKB-ARBA"/>
</dbReference>
<dbReference type="HOGENOM" id="CLU_017028_7_2_4"/>
<dbReference type="InterPro" id="IPR030678">
    <property type="entry name" value="Peptide/Ni-bd"/>
</dbReference>
<protein>
    <submittedName>
        <fullName evidence="3">ABC peptide transporter, periplasmic ligand binding protein</fullName>
    </submittedName>
</protein>
<feature type="signal peptide" evidence="1">
    <location>
        <begin position="1"/>
        <end position="39"/>
    </location>
</feature>
<keyword evidence="1" id="KW-0732">Signal</keyword>
<reference evidence="3" key="1">
    <citation type="submission" date="2005-10" db="EMBL/GenBank/DDBJ databases">
        <title>Complete sequence of chromosome 2 of Burkholderia sp. 383.</title>
        <authorList>
            <consortium name="US DOE Joint Genome Institute"/>
            <person name="Copeland A."/>
            <person name="Lucas S."/>
            <person name="Lapidus A."/>
            <person name="Barry K."/>
            <person name="Detter J.C."/>
            <person name="Glavina T."/>
            <person name="Hammon N."/>
            <person name="Israni S."/>
            <person name="Pitluck S."/>
            <person name="Chain P."/>
            <person name="Malfatti S."/>
            <person name="Shin M."/>
            <person name="Vergez L."/>
            <person name="Schmutz J."/>
            <person name="Larimer F."/>
            <person name="Land M."/>
            <person name="Kyrpides N."/>
            <person name="Lykidis A."/>
            <person name="Richardson P."/>
        </authorList>
    </citation>
    <scope>NUCLEOTIDE SEQUENCE [LARGE SCALE GENOMIC DNA]</scope>
    <source>
        <strain evidence="3">383</strain>
    </source>
</reference>
<feature type="domain" description="Solute-binding protein family 5" evidence="2">
    <location>
        <begin position="92"/>
        <end position="449"/>
    </location>
</feature>
<dbReference type="CDD" id="cd08512">
    <property type="entry name" value="PBP2_NikA_DppA_OppA_like_7"/>
    <property type="match status" value="1"/>
</dbReference>
<name>Q397I9_BURL3</name>
<evidence type="ECO:0000256" key="1">
    <source>
        <dbReference type="SAM" id="SignalP"/>
    </source>
</evidence>
<dbReference type="Gene3D" id="3.90.76.10">
    <property type="entry name" value="Dipeptide-binding Protein, Domain 1"/>
    <property type="match status" value="1"/>
</dbReference>
<dbReference type="Gene3D" id="3.40.190.10">
    <property type="entry name" value="Periplasmic binding protein-like II"/>
    <property type="match status" value="1"/>
</dbReference>
<keyword evidence="4" id="KW-1185">Reference proteome</keyword>
<dbReference type="GO" id="GO:0043190">
    <property type="term" value="C:ATP-binding cassette (ABC) transporter complex"/>
    <property type="evidence" value="ECO:0007669"/>
    <property type="project" value="InterPro"/>
</dbReference>
<dbReference type="GO" id="GO:0015833">
    <property type="term" value="P:peptide transport"/>
    <property type="evidence" value="ECO:0007669"/>
    <property type="project" value="TreeGrafter"/>
</dbReference>
<dbReference type="PIRSF" id="PIRSF002741">
    <property type="entry name" value="MppA"/>
    <property type="match status" value="1"/>
</dbReference>
<dbReference type="SUPFAM" id="SSF53850">
    <property type="entry name" value="Periplasmic binding protein-like II"/>
    <property type="match status" value="1"/>
</dbReference>
<sequence length="543" mass="59953">MRESHPRFPFHGARMKHLLSRLFVSAALVALVPALPAQAATPPGIFVVATQLGEFTTLDPSGIYELVPSEYVANTYERLVRVDLKDPTRFDGQIAQSWTVGADGVTYTFKLRPGLTFHSGNPVTADDVAWSLQRTILLDKGPAGVLADLGLTKANVMQKVRVVDPQTVVLETDRKYAPSFVLNVLSACPASVFDKKLLLSHQQGNDFGSGWLRTNDAGSGPYQLVKWTPNETIVLQRFEKYRTPYPMKRVVLRHVPEASAQRLLLENGDADAARNLSPDSLAALTKAGKIKVTSWPVSALLYLSLNTKNPNLAKPEVQQAMKWLVDYDGIQRNIVSTTYKVHETFLPEGFLGTSNARPYKQDVAKAKALLAKAGLPNGFDVTMDMPNDYPYLEIAQALQANFAQGGIRVKLIPGDAKQAIGKYRARQHDIFIGEWSPDYMDPNSNARGFAWNPDNSDQSPTKMLAWRNSWDIPQLTKDTEAALVEPSPAKRAQRYEALQKAVLANSPFIIMFEKVVQVATRPGVTGPEIGPINDLVSYRTLAK</sequence>
<dbReference type="PANTHER" id="PTHR30290">
    <property type="entry name" value="PERIPLASMIC BINDING COMPONENT OF ABC TRANSPORTER"/>
    <property type="match status" value="1"/>
</dbReference>
<dbReference type="PATRIC" id="fig|482957.22.peg.4933"/>
<evidence type="ECO:0000313" key="3">
    <source>
        <dbReference type="EMBL" id="ABB11372.1"/>
    </source>
</evidence>
<proteinExistence type="predicted"/>
<dbReference type="KEGG" id="bur:Bcep18194_B1258"/>
<dbReference type="GO" id="GO:1904680">
    <property type="term" value="F:peptide transmembrane transporter activity"/>
    <property type="evidence" value="ECO:0007669"/>
    <property type="project" value="TreeGrafter"/>
</dbReference>
<dbReference type="Pfam" id="PF00496">
    <property type="entry name" value="SBP_bac_5"/>
    <property type="match status" value="1"/>
</dbReference>
<evidence type="ECO:0000313" key="4">
    <source>
        <dbReference type="Proteomes" id="UP000002705"/>
    </source>
</evidence>
<dbReference type="Gene3D" id="3.10.105.10">
    <property type="entry name" value="Dipeptide-binding Protein, Domain 3"/>
    <property type="match status" value="1"/>
</dbReference>
<gene>
    <name evidence="3" type="ordered locus">Bcep18194_B1258</name>
</gene>
<dbReference type="InterPro" id="IPR000914">
    <property type="entry name" value="SBP_5_dom"/>
</dbReference>
<feature type="chain" id="PRO_5004222827" evidence="1">
    <location>
        <begin position="40"/>
        <end position="543"/>
    </location>
</feature>
<dbReference type="EMBL" id="CP000152">
    <property type="protein sequence ID" value="ABB11372.1"/>
    <property type="molecule type" value="Genomic_DNA"/>
</dbReference>
<dbReference type="InterPro" id="IPR039424">
    <property type="entry name" value="SBP_5"/>
</dbReference>
<evidence type="ECO:0000259" key="2">
    <source>
        <dbReference type="Pfam" id="PF00496"/>
    </source>
</evidence>
<organism evidence="3 4">
    <name type="scientific">Burkholderia lata (strain ATCC 17760 / DSM 23089 / LMG 22485 / NCIMB 9086 / R18194 / 383)</name>
    <dbReference type="NCBI Taxonomy" id="482957"/>
    <lineage>
        <taxon>Bacteria</taxon>
        <taxon>Pseudomonadati</taxon>
        <taxon>Pseudomonadota</taxon>
        <taxon>Betaproteobacteria</taxon>
        <taxon>Burkholderiales</taxon>
        <taxon>Burkholderiaceae</taxon>
        <taxon>Burkholderia</taxon>
        <taxon>Burkholderia cepacia complex</taxon>
    </lineage>
</organism>
<dbReference type="AlphaFoldDB" id="Q397I9"/>
<dbReference type="Proteomes" id="UP000002705">
    <property type="component" value="Chromosome 2"/>
</dbReference>
<accession>Q397I9</accession>